<keyword evidence="5 7" id="KW-0131">Cell cycle</keyword>
<dbReference type="InterPro" id="IPR005761">
    <property type="entry name" value="UDP-N-AcMur-Glu-dNH2Pim_ligase"/>
</dbReference>
<comment type="cofactor">
    <cofactor evidence="7">
        <name>Mg(2+)</name>
        <dbReference type="ChEBI" id="CHEBI:18420"/>
    </cofactor>
</comment>
<dbReference type="PANTHER" id="PTHR23135">
    <property type="entry name" value="MUR LIGASE FAMILY MEMBER"/>
    <property type="match status" value="1"/>
</dbReference>
<evidence type="ECO:0000313" key="12">
    <source>
        <dbReference type="EMBL" id="SMO54205.1"/>
    </source>
</evidence>
<keyword evidence="7" id="KW-0067">ATP-binding</keyword>
<dbReference type="GO" id="GO:0071555">
    <property type="term" value="P:cell wall organization"/>
    <property type="evidence" value="ECO:0007669"/>
    <property type="project" value="UniProtKB-KW"/>
</dbReference>
<proteinExistence type="inferred from homology"/>
<dbReference type="GO" id="GO:0005524">
    <property type="term" value="F:ATP binding"/>
    <property type="evidence" value="ECO:0007669"/>
    <property type="project" value="UniProtKB-UniRule"/>
</dbReference>
<dbReference type="InterPro" id="IPR035911">
    <property type="entry name" value="MurE/MurF_N"/>
</dbReference>
<dbReference type="GO" id="GO:0005737">
    <property type="term" value="C:cytoplasm"/>
    <property type="evidence" value="ECO:0007669"/>
    <property type="project" value="UniProtKB-SubCell"/>
</dbReference>
<dbReference type="InterPro" id="IPR036565">
    <property type="entry name" value="Mur-like_cat_sf"/>
</dbReference>
<dbReference type="UniPathway" id="UPA00219"/>
<evidence type="ECO:0000259" key="11">
    <source>
        <dbReference type="Pfam" id="PF08245"/>
    </source>
</evidence>
<dbReference type="Pfam" id="PF08245">
    <property type="entry name" value="Mur_ligase_M"/>
    <property type="match status" value="1"/>
</dbReference>
<organism evidence="12 13">
    <name type="scientific">Saccharicrinis carchari</name>
    <dbReference type="NCBI Taxonomy" id="1168039"/>
    <lineage>
        <taxon>Bacteria</taxon>
        <taxon>Pseudomonadati</taxon>
        <taxon>Bacteroidota</taxon>
        <taxon>Bacteroidia</taxon>
        <taxon>Marinilabiliales</taxon>
        <taxon>Marinilabiliaceae</taxon>
        <taxon>Saccharicrinis</taxon>
    </lineage>
</organism>
<feature type="binding site" evidence="7">
    <location>
        <position position="187"/>
    </location>
    <ligand>
        <name>UDP-N-acetyl-alpha-D-muramoyl-L-alanyl-D-glutamate</name>
        <dbReference type="ChEBI" id="CHEBI:83900"/>
    </ligand>
</feature>
<dbReference type="InterPro" id="IPR013221">
    <property type="entry name" value="Mur_ligase_cen"/>
</dbReference>
<dbReference type="PANTHER" id="PTHR23135:SF4">
    <property type="entry name" value="UDP-N-ACETYLMURAMOYL-L-ALANYL-D-GLUTAMATE--2,6-DIAMINOPIMELATE LIGASE MURE HOMOLOG, CHLOROPLASTIC"/>
    <property type="match status" value="1"/>
</dbReference>
<dbReference type="GO" id="GO:0051301">
    <property type="term" value="P:cell division"/>
    <property type="evidence" value="ECO:0007669"/>
    <property type="project" value="UniProtKB-KW"/>
</dbReference>
<dbReference type="EC" id="6.3.2.13" evidence="7"/>
<keyword evidence="7" id="KW-0963">Cytoplasm</keyword>
<gene>
    <name evidence="7" type="primary">murE</name>
    <name evidence="12" type="ORF">SAMN06265379_102379</name>
</gene>
<evidence type="ECO:0000259" key="10">
    <source>
        <dbReference type="Pfam" id="PF02875"/>
    </source>
</evidence>
<feature type="binding site" evidence="7">
    <location>
        <position position="189"/>
    </location>
    <ligand>
        <name>UDP-N-acetyl-alpha-D-muramoyl-L-alanyl-D-glutamate</name>
        <dbReference type="ChEBI" id="CHEBI:83900"/>
    </ligand>
</feature>
<comment type="function">
    <text evidence="7">Catalyzes the addition of meso-diaminopimelic acid to the nucleotide precursor UDP-N-acetylmuramoyl-L-alanyl-D-glutamate (UMAG) in the biosynthesis of bacterial cell-wall peptidoglycan.</text>
</comment>
<keyword evidence="13" id="KW-1185">Reference proteome</keyword>
<dbReference type="Pfam" id="PF02875">
    <property type="entry name" value="Mur_ligase_C"/>
    <property type="match status" value="1"/>
</dbReference>
<feature type="binding site" evidence="7">
    <location>
        <position position="31"/>
    </location>
    <ligand>
        <name>UDP-N-acetyl-alpha-D-muramoyl-L-alanyl-D-glutamate</name>
        <dbReference type="ChEBI" id="CHEBI:83900"/>
    </ligand>
</feature>
<feature type="domain" description="Mur ligase central" evidence="11">
    <location>
        <begin position="110"/>
        <end position="305"/>
    </location>
</feature>
<evidence type="ECO:0000256" key="2">
    <source>
        <dbReference type="ARBA" id="ARBA00022618"/>
    </source>
</evidence>
<dbReference type="GO" id="GO:0008765">
    <property type="term" value="F:UDP-N-acetylmuramoylalanyl-D-glutamate-2,6-diaminopimelate ligase activity"/>
    <property type="evidence" value="ECO:0007669"/>
    <property type="project" value="UniProtKB-UniRule"/>
</dbReference>
<dbReference type="SUPFAM" id="SSF53623">
    <property type="entry name" value="MurD-like peptide ligases, catalytic domain"/>
    <property type="match status" value="1"/>
</dbReference>
<dbReference type="SUPFAM" id="SSF53244">
    <property type="entry name" value="MurD-like peptide ligases, peptide-binding domain"/>
    <property type="match status" value="1"/>
</dbReference>
<feature type="binding site" evidence="7">
    <location>
        <position position="456"/>
    </location>
    <ligand>
        <name>meso-2,6-diaminopimelate</name>
        <dbReference type="ChEBI" id="CHEBI:57791"/>
    </ligand>
</feature>
<comment type="subcellular location">
    <subcellularLocation>
        <location evidence="7 8">Cytoplasm</location>
    </subcellularLocation>
</comment>
<protein>
    <recommendedName>
        <fullName evidence="7">UDP-N-acetylmuramoyl-L-alanyl-D-glutamate--2,6-diaminopimelate ligase</fullName>
        <ecNumber evidence="7">6.3.2.13</ecNumber>
    </recommendedName>
    <alternativeName>
        <fullName evidence="7">Meso-A2pm-adding enzyme</fullName>
    </alternativeName>
    <alternativeName>
        <fullName evidence="7">Meso-diaminopimelate-adding enzyme</fullName>
    </alternativeName>
    <alternativeName>
        <fullName evidence="7">UDP-MurNAc-L-Ala-D-Glu:meso-diaminopimelate ligase</fullName>
    </alternativeName>
    <alternativeName>
        <fullName evidence="7">UDP-MurNAc-tripeptide synthetase</fullName>
    </alternativeName>
    <alternativeName>
        <fullName evidence="7">UDP-N-acetylmuramyl-tripeptide synthetase</fullName>
    </alternativeName>
</protein>
<dbReference type="GO" id="GO:0009252">
    <property type="term" value="P:peptidoglycan biosynthetic process"/>
    <property type="evidence" value="ECO:0007669"/>
    <property type="project" value="UniProtKB-UniRule"/>
</dbReference>
<feature type="binding site" evidence="7">
    <location>
        <begin position="112"/>
        <end position="118"/>
    </location>
    <ligand>
        <name>ATP</name>
        <dbReference type="ChEBI" id="CHEBI:30616"/>
    </ligand>
</feature>
<keyword evidence="7" id="KW-0460">Magnesium</keyword>
<feature type="domain" description="Mur ligase N-terminal catalytic" evidence="9">
    <location>
        <begin position="25"/>
        <end position="98"/>
    </location>
</feature>
<feature type="binding site" evidence="7">
    <location>
        <begin position="154"/>
        <end position="155"/>
    </location>
    <ligand>
        <name>UDP-N-acetyl-alpha-D-muramoyl-L-alanyl-D-glutamate</name>
        <dbReference type="ChEBI" id="CHEBI:83900"/>
    </ligand>
</feature>
<comment type="catalytic activity">
    <reaction evidence="7">
        <text>UDP-N-acetyl-alpha-D-muramoyl-L-alanyl-D-glutamate + meso-2,6-diaminopimelate + ATP = UDP-N-acetyl-alpha-D-muramoyl-L-alanyl-gamma-D-glutamyl-meso-2,6-diaminopimelate + ADP + phosphate + H(+)</text>
        <dbReference type="Rhea" id="RHEA:23676"/>
        <dbReference type="ChEBI" id="CHEBI:15378"/>
        <dbReference type="ChEBI" id="CHEBI:30616"/>
        <dbReference type="ChEBI" id="CHEBI:43474"/>
        <dbReference type="ChEBI" id="CHEBI:57791"/>
        <dbReference type="ChEBI" id="CHEBI:83900"/>
        <dbReference type="ChEBI" id="CHEBI:83905"/>
        <dbReference type="ChEBI" id="CHEBI:456216"/>
        <dbReference type="EC" id="6.3.2.13"/>
    </reaction>
</comment>
<dbReference type="EMBL" id="FXTB01000002">
    <property type="protein sequence ID" value="SMO54205.1"/>
    <property type="molecule type" value="Genomic_DNA"/>
</dbReference>
<dbReference type="Gene3D" id="3.40.1390.10">
    <property type="entry name" value="MurE/MurF, N-terminal domain"/>
    <property type="match status" value="1"/>
</dbReference>
<feature type="short sequence motif" description="Meso-diaminopimelate recognition motif" evidence="7">
    <location>
        <begin position="403"/>
        <end position="406"/>
    </location>
</feature>
<evidence type="ECO:0000256" key="6">
    <source>
        <dbReference type="ARBA" id="ARBA00023316"/>
    </source>
</evidence>
<keyword evidence="2 7" id="KW-0132">Cell division</keyword>
<evidence type="ECO:0000259" key="9">
    <source>
        <dbReference type="Pfam" id="PF01225"/>
    </source>
</evidence>
<dbReference type="GO" id="GO:0000287">
    <property type="term" value="F:magnesium ion binding"/>
    <property type="evidence" value="ECO:0007669"/>
    <property type="project" value="UniProtKB-UniRule"/>
</dbReference>
<dbReference type="Gene3D" id="3.90.190.20">
    <property type="entry name" value="Mur ligase, C-terminal domain"/>
    <property type="match status" value="1"/>
</dbReference>
<evidence type="ECO:0000256" key="7">
    <source>
        <dbReference type="HAMAP-Rule" id="MF_00208"/>
    </source>
</evidence>
<dbReference type="NCBIfam" id="TIGR01085">
    <property type="entry name" value="murE"/>
    <property type="match status" value="1"/>
</dbReference>
<dbReference type="InterPro" id="IPR004101">
    <property type="entry name" value="Mur_ligase_C"/>
</dbReference>
<comment type="similarity">
    <text evidence="1 7">Belongs to the MurCDEF family. MurE subfamily.</text>
</comment>
<feature type="binding site" evidence="7">
    <location>
        <position position="379"/>
    </location>
    <ligand>
        <name>meso-2,6-diaminopimelate</name>
        <dbReference type="ChEBI" id="CHEBI:57791"/>
    </ligand>
</feature>
<evidence type="ECO:0000256" key="4">
    <source>
        <dbReference type="ARBA" id="ARBA00022984"/>
    </source>
</evidence>
<evidence type="ECO:0000256" key="1">
    <source>
        <dbReference type="ARBA" id="ARBA00005898"/>
    </source>
</evidence>
<dbReference type="AlphaFoldDB" id="A0A521C4E1"/>
<dbReference type="Proteomes" id="UP000319040">
    <property type="component" value="Unassembled WGS sequence"/>
</dbReference>
<keyword evidence="6 7" id="KW-0961">Cell wall biogenesis/degradation</keyword>
<dbReference type="NCBIfam" id="NF001126">
    <property type="entry name" value="PRK00139.1-4"/>
    <property type="match status" value="1"/>
</dbReference>
<evidence type="ECO:0000313" key="13">
    <source>
        <dbReference type="Proteomes" id="UP000319040"/>
    </source>
</evidence>
<dbReference type="InterPro" id="IPR000713">
    <property type="entry name" value="Mur_ligase_N"/>
</dbReference>
<dbReference type="Pfam" id="PF01225">
    <property type="entry name" value="Mur_ligase"/>
    <property type="match status" value="1"/>
</dbReference>
<dbReference type="GO" id="GO:0008360">
    <property type="term" value="P:regulation of cell shape"/>
    <property type="evidence" value="ECO:0007669"/>
    <property type="project" value="UniProtKB-KW"/>
</dbReference>
<evidence type="ECO:0000256" key="8">
    <source>
        <dbReference type="RuleBase" id="RU004135"/>
    </source>
</evidence>
<dbReference type="SUPFAM" id="SSF63418">
    <property type="entry name" value="MurE/MurF N-terminal domain"/>
    <property type="match status" value="1"/>
</dbReference>
<feature type="binding site" evidence="7">
    <location>
        <begin position="403"/>
        <end position="406"/>
    </location>
    <ligand>
        <name>meso-2,6-diaminopimelate</name>
        <dbReference type="ChEBI" id="CHEBI:57791"/>
    </ligand>
</feature>
<evidence type="ECO:0000256" key="3">
    <source>
        <dbReference type="ARBA" id="ARBA00022960"/>
    </source>
</evidence>
<dbReference type="InterPro" id="IPR036615">
    <property type="entry name" value="Mur_ligase_C_dom_sf"/>
</dbReference>
<feature type="domain" description="Mur ligase C-terminal" evidence="10">
    <location>
        <begin position="328"/>
        <end position="458"/>
    </location>
</feature>
<feature type="modified residue" description="N6-carboxylysine" evidence="7">
    <location>
        <position position="221"/>
    </location>
</feature>
<keyword evidence="4 7" id="KW-0573">Peptidoglycan synthesis</keyword>
<comment type="pathway">
    <text evidence="7 8">Cell wall biogenesis; peptidoglycan biosynthesis.</text>
</comment>
<comment type="PTM">
    <text evidence="7">Carboxylation is probably crucial for Mg(2+) binding and, consequently, for the gamma-phosphate positioning of ATP.</text>
</comment>
<name>A0A521C4E1_SACCC</name>
<keyword evidence="7" id="KW-0547">Nucleotide-binding</keyword>
<accession>A0A521C4E1</accession>
<keyword evidence="7 12" id="KW-0436">Ligase</keyword>
<feature type="binding site" evidence="7">
    <location>
        <position position="460"/>
    </location>
    <ligand>
        <name>meso-2,6-diaminopimelate</name>
        <dbReference type="ChEBI" id="CHEBI:57791"/>
    </ligand>
</feature>
<dbReference type="HAMAP" id="MF_00208">
    <property type="entry name" value="MurE"/>
    <property type="match status" value="1"/>
</dbReference>
<reference evidence="12 13" key="1">
    <citation type="submission" date="2017-05" db="EMBL/GenBank/DDBJ databases">
        <authorList>
            <person name="Varghese N."/>
            <person name="Submissions S."/>
        </authorList>
    </citation>
    <scope>NUCLEOTIDE SEQUENCE [LARGE SCALE GENOMIC DNA]</scope>
    <source>
        <strain evidence="12 13">DSM 27040</strain>
    </source>
</reference>
<feature type="binding site" evidence="7">
    <location>
        <position position="181"/>
    </location>
    <ligand>
        <name>UDP-N-acetyl-alpha-D-muramoyl-L-alanyl-D-glutamate</name>
        <dbReference type="ChEBI" id="CHEBI:83900"/>
    </ligand>
</feature>
<sequence length="489" mass="54234">MNRMVQLKEWTKVNQLVGKTEVSFSEISFDSRTVSGKSLFVAVRGVHVDGHTFIAKAIAAGCVAIVCEVLPEQGYRNVTFFVVNDSALALAQIASGFYGKPSEQLRLVGVTGTNGKTTIATMLYQLYSSMGFETGLFSTVANYIGPKKIAATHTTPDPIALNKIMRQMVDAGCEYCFMEVSSHAIDQKRVAGLTFAGGIFTNLTHDHLDYHKTFDAYLKAKKGFFDHLQKKSFALINIDDKNGMVMVQNCKAQIKTYSIRTMADYKAKIVESMFEGMQLLINDNEVWTPFIGKFNAQNLLAVYGTAVLLGQPQHEVLLGLSCLTSVDGRFQTLRSQTGVTAVVDYAHTPDALQNVIETINQIRQPGQDLLTVVGAGGDRDKTKRPEMARVAVMGSSRVILTSDNPRSEDPQTIVDEMMEGVEFKNRIKVVCIINRKEAIKTACMLAKRGDIILVAGKGHEDYQEINGVKHHFDDREIIKEIFEMTQERF</sequence>
<comment type="caution">
    <text evidence="7">Lacks conserved residue(s) required for the propagation of feature annotation.</text>
</comment>
<evidence type="ECO:0000256" key="5">
    <source>
        <dbReference type="ARBA" id="ARBA00023306"/>
    </source>
</evidence>
<keyword evidence="3 7" id="KW-0133">Cell shape</keyword>
<dbReference type="Gene3D" id="3.40.1190.10">
    <property type="entry name" value="Mur-like, catalytic domain"/>
    <property type="match status" value="1"/>
</dbReference>
<dbReference type="RefSeq" id="WP_221929374.1">
    <property type="nucleotide sequence ID" value="NZ_FXTB01000002.1"/>
</dbReference>